<organism evidence="2 3">
    <name type="scientific">Anaeromyces robustus</name>
    <dbReference type="NCBI Taxonomy" id="1754192"/>
    <lineage>
        <taxon>Eukaryota</taxon>
        <taxon>Fungi</taxon>
        <taxon>Fungi incertae sedis</taxon>
        <taxon>Chytridiomycota</taxon>
        <taxon>Chytridiomycota incertae sedis</taxon>
        <taxon>Neocallimastigomycetes</taxon>
        <taxon>Neocallimastigales</taxon>
        <taxon>Neocallimastigaceae</taxon>
        <taxon>Anaeromyces</taxon>
    </lineage>
</organism>
<feature type="transmembrane region" description="Helical" evidence="1">
    <location>
        <begin position="50"/>
        <end position="70"/>
    </location>
</feature>
<proteinExistence type="predicted"/>
<dbReference type="Proteomes" id="UP000193944">
    <property type="component" value="Unassembled WGS sequence"/>
</dbReference>
<evidence type="ECO:0000313" key="2">
    <source>
        <dbReference type="EMBL" id="ORX80078.1"/>
    </source>
</evidence>
<dbReference type="AlphaFoldDB" id="A0A1Y1X368"/>
<keyword evidence="1" id="KW-0812">Transmembrane</keyword>
<accession>A0A1Y1X368</accession>
<keyword evidence="1" id="KW-0472">Membrane</keyword>
<keyword evidence="1" id="KW-1133">Transmembrane helix</keyword>
<sequence length="473" mass="54518">MTNTYSDVVYTLTLTVDASRFLSPILSWLLVTYVYIAIGVRSKNSLWRHLYIACANGVIATLLYVVGVVSKNLDTELYENKFKYLEYPEHFFFALNEWGLIYINFVKIRSCIETLKSKFWRILINLLFIYSIFFHMLIAYYEIEEVNGGDKKSEKVHAILYAPVGVLEIYFMLLIIVSVINEENDESKDVLSILLYSSLTRMFIVSFILLGISGIVFVDVKHRYGLLIKRLLWRLKGALGIVYLVDFLLIRVDLNANIIRKNEVEILKYCVKEKNYEVKNEEKGESDTFGLDLEDPYGLNKTPIDDYIQTSSTLSKMHSNYSTFNNSPISDYNNNGNLFGNNLISDNNSGKLFGNNLISDNNNGIVFGNNPTSDYNNNNNNNNNGNMVKNNYYNNNENIFEYNRDSLFIPKETNTPMVSNIVTTYNDMYSPGYSNKSNRNSYKTMSNNYNIRNNKNNGDIKLSPTFIYTKPEI</sequence>
<protein>
    <submittedName>
        <fullName evidence="2">Uncharacterized protein</fullName>
    </submittedName>
</protein>
<feature type="transmembrane region" description="Helical" evidence="1">
    <location>
        <begin position="119"/>
        <end position="138"/>
    </location>
</feature>
<dbReference type="EMBL" id="MCFG01000156">
    <property type="protein sequence ID" value="ORX80078.1"/>
    <property type="molecule type" value="Genomic_DNA"/>
</dbReference>
<feature type="transmembrane region" description="Helical" evidence="1">
    <location>
        <begin position="20"/>
        <end position="38"/>
    </location>
</feature>
<reference evidence="2 3" key="2">
    <citation type="submission" date="2016-08" db="EMBL/GenBank/DDBJ databases">
        <title>Pervasive Adenine N6-methylation of Active Genes in Fungi.</title>
        <authorList>
            <consortium name="DOE Joint Genome Institute"/>
            <person name="Mondo S.J."/>
            <person name="Dannebaum R.O."/>
            <person name="Kuo R.C."/>
            <person name="Labutti K."/>
            <person name="Haridas S."/>
            <person name="Kuo A."/>
            <person name="Salamov A."/>
            <person name="Ahrendt S.R."/>
            <person name="Lipzen A."/>
            <person name="Sullivan W."/>
            <person name="Andreopoulos W.B."/>
            <person name="Clum A."/>
            <person name="Lindquist E."/>
            <person name="Daum C."/>
            <person name="Ramamoorthy G.K."/>
            <person name="Gryganskyi A."/>
            <person name="Culley D."/>
            <person name="Magnuson J.K."/>
            <person name="James T.Y."/>
            <person name="O'Malley M.A."/>
            <person name="Stajich J.E."/>
            <person name="Spatafora J.W."/>
            <person name="Visel A."/>
            <person name="Grigoriev I.V."/>
        </authorList>
    </citation>
    <scope>NUCLEOTIDE SEQUENCE [LARGE SCALE GENOMIC DNA]</scope>
    <source>
        <strain evidence="2 3">S4</strain>
    </source>
</reference>
<feature type="transmembrane region" description="Helical" evidence="1">
    <location>
        <begin position="193"/>
        <end position="217"/>
    </location>
</feature>
<keyword evidence="3" id="KW-1185">Reference proteome</keyword>
<evidence type="ECO:0000313" key="3">
    <source>
        <dbReference type="Proteomes" id="UP000193944"/>
    </source>
</evidence>
<comment type="caution">
    <text evidence="2">The sequence shown here is derived from an EMBL/GenBank/DDBJ whole genome shotgun (WGS) entry which is preliminary data.</text>
</comment>
<gene>
    <name evidence="2" type="ORF">BCR32DRAFT_280857</name>
</gene>
<reference evidence="2 3" key="1">
    <citation type="submission" date="2016-08" db="EMBL/GenBank/DDBJ databases">
        <title>A Parts List for Fungal Cellulosomes Revealed by Comparative Genomics.</title>
        <authorList>
            <consortium name="DOE Joint Genome Institute"/>
            <person name="Haitjema C.H."/>
            <person name="Gilmore S.P."/>
            <person name="Henske J.K."/>
            <person name="Solomon K.V."/>
            <person name="De Groot R."/>
            <person name="Kuo A."/>
            <person name="Mondo S.J."/>
            <person name="Salamov A.A."/>
            <person name="Labutti K."/>
            <person name="Zhao Z."/>
            <person name="Chiniquy J."/>
            <person name="Barry K."/>
            <person name="Brewer H.M."/>
            <person name="Purvine S.O."/>
            <person name="Wright A.T."/>
            <person name="Boxma B."/>
            <person name="Van Alen T."/>
            <person name="Hackstein J.H."/>
            <person name="Baker S.E."/>
            <person name="Grigoriev I.V."/>
            <person name="O'Malley M.A."/>
        </authorList>
    </citation>
    <scope>NUCLEOTIDE SEQUENCE [LARGE SCALE GENOMIC DNA]</scope>
    <source>
        <strain evidence="2 3">S4</strain>
    </source>
</reference>
<feature type="transmembrane region" description="Helical" evidence="1">
    <location>
        <begin position="237"/>
        <end position="254"/>
    </location>
</feature>
<feature type="transmembrane region" description="Helical" evidence="1">
    <location>
        <begin position="158"/>
        <end position="181"/>
    </location>
</feature>
<evidence type="ECO:0000256" key="1">
    <source>
        <dbReference type="SAM" id="Phobius"/>
    </source>
</evidence>
<name>A0A1Y1X368_9FUNG</name>
<feature type="transmembrane region" description="Helical" evidence="1">
    <location>
        <begin position="90"/>
        <end position="107"/>
    </location>
</feature>